<evidence type="ECO:0000313" key="2">
    <source>
        <dbReference type="EMBL" id="QHU05633.1"/>
    </source>
</evidence>
<evidence type="ECO:0000256" key="1">
    <source>
        <dbReference type="SAM" id="MobiDB-lite"/>
    </source>
</evidence>
<protein>
    <submittedName>
        <fullName evidence="2">Uncharacterized protein</fullName>
    </submittedName>
</protein>
<reference evidence="2" key="1">
    <citation type="journal article" date="2020" name="Nature">
        <title>Giant virus diversity and host interactions through global metagenomics.</title>
        <authorList>
            <person name="Schulz F."/>
            <person name="Roux S."/>
            <person name="Paez-Espino D."/>
            <person name="Jungbluth S."/>
            <person name="Walsh D.A."/>
            <person name="Denef V.J."/>
            <person name="McMahon K.D."/>
            <person name="Konstantinidis K.T."/>
            <person name="Eloe-Fadrosh E.A."/>
            <person name="Kyrpides N.C."/>
            <person name="Woyke T."/>
        </authorList>
    </citation>
    <scope>NUCLEOTIDE SEQUENCE</scope>
    <source>
        <strain evidence="2">GVMAG-M-3300027736-24</strain>
    </source>
</reference>
<dbReference type="EMBL" id="MN740417">
    <property type="protein sequence ID" value="QHU05633.1"/>
    <property type="molecule type" value="Genomic_DNA"/>
</dbReference>
<organism evidence="2">
    <name type="scientific">viral metagenome</name>
    <dbReference type="NCBI Taxonomy" id="1070528"/>
    <lineage>
        <taxon>unclassified sequences</taxon>
        <taxon>metagenomes</taxon>
        <taxon>organismal metagenomes</taxon>
    </lineage>
</organism>
<sequence length="174" mass="19680">MNEAQMEKIVPLSVAIEPWAPEADAAFGTVKEIDTDDEAEFVCNCPPCRLSKTPTFTDFEPELEMPPSMERDNKEPKGPYKMVRAVNSPPEPEDKPNEATVTAEYWSDYWKSQGPAPLVRSTNAPKDSECIEPKMCAWKDIPPPPRLFDWATREGAEEYREKYGYDYAGNVNIA</sequence>
<dbReference type="AlphaFoldDB" id="A0A6C0JJT6"/>
<feature type="compositionally biased region" description="Basic and acidic residues" evidence="1">
    <location>
        <begin position="69"/>
        <end position="78"/>
    </location>
</feature>
<feature type="region of interest" description="Disordered" evidence="1">
    <location>
        <begin position="55"/>
        <end position="99"/>
    </location>
</feature>
<name>A0A6C0JJT6_9ZZZZ</name>
<accession>A0A6C0JJT6</accession>
<proteinExistence type="predicted"/>